<dbReference type="RefSeq" id="WP_397540428.1">
    <property type="nucleotide sequence ID" value="NZ_CP025188.1"/>
</dbReference>
<accession>A0A4Y1MQT9</accession>
<geneLocation type="plasmid" evidence="1">
    <name>p1-AD2</name>
</geneLocation>
<organism evidence="1">
    <name type="scientific">Roseomonas mucosa</name>
    <dbReference type="NCBI Taxonomy" id="207340"/>
    <lineage>
        <taxon>Bacteria</taxon>
        <taxon>Pseudomonadati</taxon>
        <taxon>Pseudomonadota</taxon>
        <taxon>Alphaproteobacteria</taxon>
        <taxon>Acetobacterales</taxon>
        <taxon>Roseomonadaceae</taxon>
        <taxon>Roseomonas</taxon>
    </lineage>
</organism>
<proteinExistence type="predicted"/>
<keyword evidence="1" id="KW-0614">Plasmid</keyword>
<gene>
    <name evidence="1" type="ORF">RADP37_05462</name>
</gene>
<protein>
    <submittedName>
        <fullName evidence="1">Uncharacterized protein</fullName>
    </submittedName>
</protein>
<evidence type="ECO:0000313" key="1">
    <source>
        <dbReference type="EMBL" id="AWV20355.1"/>
    </source>
</evidence>
<name>A0A4Y1MQT9_9PROT</name>
<sequence>MSEVDDWITPGAAPVDDWITPEASAQNGTLAVVGNAALKGLTGLVGLPGTISDLTNGAVRWGMDAAGLIPKDTPAPPEMFGIPAGQSPVSSDRIQSGLRTAGVLDRPGTEPQTPTQRVLASAAEGAGSTPFGPAGLVTGALSGAGGELAANAAASTTWGDTPVGQALARVAGGLAGGVLGTGALNTATRGVNAVRGVGNDVTAAFKRAGVQPRMVADVTGSPTMARVQQAASGLPGGTGRVSAAAQQTEQEFAKAVDKAAAMLGPSATPQRAGEALQNGAKAWLQQWKADSNQAWGDFWTLLRPNVSSRLTATRSLLNNSDTELRQQAPEIAKLLESDRMGSLKSAVQGTGAMSAQALRQFRTRVGEMLDTATLAGNEDQAALKRLYGALTTDLESLAAASGKPAVDAFQRANQVTREGHDLLDSTGKHVLGAADKPKAPEEAYRWVTGQASLGDTRLSAVRGMTGNAPFNDAAGVFLREAAQPAASAGGVAVASGPRLNTALNKLSSEGRSQLFQGARQQVDDLGTVAGRMADTASLANRSQTAGTSAYQSLFRDIPLAGAGGYAVGGLPGVAAAAAPLLPLAGANMAARAATSPALAKLMSAPGLLSSDAKARVVLGLLSQPGLLSQASQAVAPAPQARP</sequence>
<dbReference type="AlphaFoldDB" id="A0A4Y1MQT9"/>
<dbReference type="EMBL" id="CP025188">
    <property type="protein sequence ID" value="AWV20355.1"/>
    <property type="molecule type" value="Genomic_DNA"/>
</dbReference>
<reference evidence="1" key="1">
    <citation type="submission" date="2017-12" db="EMBL/GenBank/DDBJ databases">
        <authorList>
            <person name="Martens C."/>
            <person name="Dahlstrom E."/>
            <person name="Barbian K."/>
            <person name="Sykora L."/>
            <person name="Ricklefs S."/>
            <person name="Bruno D."/>
            <person name="Anzick I."/>
            <person name="Myles I."/>
            <person name="Datta S.K."/>
        </authorList>
    </citation>
    <scope>NUCLEOTIDE SEQUENCE</scope>
    <source>
        <strain evidence="1">AD2</strain>
        <plasmid evidence="1">p1-AD2</plasmid>
    </source>
</reference>